<feature type="region of interest" description="Disordered" evidence="1">
    <location>
        <begin position="155"/>
        <end position="180"/>
    </location>
</feature>
<gene>
    <name evidence="2" type="ORF">RR46_06818</name>
</gene>
<dbReference type="AlphaFoldDB" id="A0A194PTK3"/>
<name>A0A194PTK3_PAPXU</name>
<protein>
    <submittedName>
        <fullName evidence="2">Uncharacterized protein</fullName>
    </submittedName>
</protein>
<evidence type="ECO:0000313" key="3">
    <source>
        <dbReference type="Proteomes" id="UP000053268"/>
    </source>
</evidence>
<reference evidence="2 3" key="1">
    <citation type="journal article" date="2015" name="Nat. Commun.">
        <title>Outbred genome sequencing and CRISPR/Cas9 gene editing in butterflies.</title>
        <authorList>
            <person name="Li X."/>
            <person name="Fan D."/>
            <person name="Zhang W."/>
            <person name="Liu G."/>
            <person name="Zhang L."/>
            <person name="Zhao L."/>
            <person name="Fang X."/>
            <person name="Chen L."/>
            <person name="Dong Y."/>
            <person name="Chen Y."/>
            <person name="Ding Y."/>
            <person name="Zhao R."/>
            <person name="Feng M."/>
            <person name="Zhu Y."/>
            <person name="Feng Y."/>
            <person name="Jiang X."/>
            <person name="Zhu D."/>
            <person name="Xiang H."/>
            <person name="Feng X."/>
            <person name="Li S."/>
            <person name="Wang J."/>
            <person name="Zhang G."/>
            <person name="Kronforst M.R."/>
            <person name="Wang W."/>
        </authorList>
    </citation>
    <scope>NUCLEOTIDE SEQUENCE [LARGE SCALE GENOMIC DNA]</scope>
    <source>
        <strain evidence="2">Ya'a_city_454_Px</strain>
        <tissue evidence="2">Whole body</tissue>
    </source>
</reference>
<proteinExistence type="predicted"/>
<evidence type="ECO:0000313" key="2">
    <source>
        <dbReference type="EMBL" id="KPI96084.1"/>
    </source>
</evidence>
<keyword evidence="3" id="KW-1185">Reference proteome</keyword>
<dbReference type="Proteomes" id="UP000053268">
    <property type="component" value="Unassembled WGS sequence"/>
</dbReference>
<organism evidence="2 3">
    <name type="scientific">Papilio xuthus</name>
    <name type="common">Asian swallowtail butterfly</name>
    <dbReference type="NCBI Taxonomy" id="66420"/>
    <lineage>
        <taxon>Eukaryota</taxon>
        <taxon>Metazoa</taxon>
        <taxon>Ecdysozoa</taxon>
        <taxon>Arthropoda</taxon>
        <taxon>Hexapoda</taxon>
        <taxon>Insecta</taxon>
        <taxon>Pterygota</taxon>
        <taxon>Neoptera</taxon>
        <taxon>Endopterygota</taxon>
        <taxon>Lepidoptera</taxon>
        <taxon>Glossata</taxon>
        <taxon>Ditrysia</taxon>
        <taxon>Papilionoidea</taxon>
        <taxon>Papilionidae</taxon>
        <taxon>Papilioninae</taxon>
        <taxon>Papilio</taxon>
    </lineage>
</organism>
<evidence type="ECO:0000256" key="1">
    <source>
        <dbReference type="SAM" id="MobiDB-lite"/>
    </source>
</evidence>
<sequence length="383" mass="43936">MLSSFVSLPYSILTDAQPMSLPQNDYERAVTYPIQMIPYLENSYLVQKPIPRVQKETQEIDNHISLNCKTYERQSKELKCKKERNETEVDVGKHKNYTARSKKHPFEIRKPKLVLRRQFDEITNDTVPMKSTVHFSIKSNVSSSVNDSVTLKDKHGYMKNKGNKNTAVEGIGTKSHSNEKNLNDENIEYTTIKQLNDNLKKQQLSNKTDFVIKNTKPTNEGDTGPMSYVLKYNNNDLMSRKHNESLSKANKTSENPKDTILTTPSYIYNSVKSNNDINREIHDTDVPLQNIITKELTNGSVISNINSNENFASNEFVDENISDNIFRRPNITLEDFKNDTSPHSVIEATKSISRKTPFVSATLNFIFVHYIQNKIEGNFDKIN</sequence>
<dbReference type="EMBL" id="KQ459594">
    <property type="protein sequence ID" value="KPI96084.1"/>
    <property type="molecule type" value="Genomic_DNA"/>
</dbReference>
<accession>A0A194PTK3</accession>